<name>A0A0D3HCD8_9ORYZ</name>
<evidence type="ECO:0000256" key="1">
    <source>
        <dbReference type="SAM" id="MobiDB-lite"/>
    </source>
</evidence>
<accession>A0A0D3HCD8</accession>
<dbReference type="PaxDb" id="65489-OBART10G06160.1"/>
<dbReference type="AlphaFoldDB" id="A0A0D3HCD8"/>
<proteinExistence type="predicted"/>
<dbReference type="HOGENOM" id="CLU_1374083_0_0_1"/>
<dbReference type="EnsemblPlants" id="OBART10G06160.1">
    <property type="protein sequence ID" value="OBART10G06160.1"/>
    <property type="gene ID" value="OBART10G06160"/>
</dbReference>
<protein>
    <submittedName>
        <fullName evidence="2">Uncharacterized protein</fullName>
    </submittedName>
</protein>
<keyword evidence="3" id="KW-1185">Reference proteome</keyword>
<evidence type="ECO:0000313" key="2">
    <source>
        <dbReference type="EnsemblPlants" id="OBART10G06160.1"/>
    </source>
</evidence>
<feature type="compositionally biased region" description="Low complexity" evidence="1">
    <location>
        <begin position="97"/>
        <end position="111"/>
    </location>
</feature>
<feature type="region of interest" description="Disordered" evidence="1">
    <location>
        <begin position="29"/>
        <end position="111"/>
    </location>
</feature>
<reference evidence="2" key="1">
    <citation type="journal article" date="2009" name="Rice">
        <title>De Novo Next Generation Sequencing of Plant Genomes.</title>
        <authorList>
            <person name="Rounsley S."/>
            <person name="Marri P.R."/>
            <person name="Yu Y."/>
            <person name="He R."/>
            <person name="Sisneros N."/>
            <person name="Goicoechea J.L."/>
            <person name="Lee S.J."/>
            <person name="Angelova A."/>
            <person name="Kudrna D."/>
            <person name="Luo M."/>
            <person name="Affourtit J."/>
            <person name="Desany B."/>
            <person name="Knight J."/>
            <person name="Niazi F."/>
            <person name="Egholm M."/>
            <person name="Wing R.A."/>
        </authorList>
    </citation>
    <scope>NUCLEOTIDE SEQUENCE [LARGE SCALE GENOMIC DNA]</scope>
    <source>
        <strain evidence="2">cv. IRGC 105608</strain>
    </source>
</reference>
<feature type="compositionally biased region" description="Gly residues" evidence="1">
    <location>
        <begin position="62"/>
        <end position="84"/>
    </location>
</feature>
<sequence length="199" mass="20885">MAAGWRGRGDGDGAELGVAVWRHGVGSPRLQRRATASPDLVSPLGRGDRRRARLSPAPLQGPGRGMASGGDGGGCGGDEVGDYGGKLWRVPRRRPSSRTSPPQGRRGALVNAPAVNAVPVTPSSMMSATRASRCTSDPRHLGRIWTAGVWRRWLATGFADESLAEPFGWLTTATPFGVVPLLGGVVLAYTFPFPTIFSG</sequence>
<dbReference type="Proteomes" id="UP000026960">
    <property type="component" value="Chromosome 10"/>
</dbReference>
<dbReference type="Gramene" id="OBART10G06160.1">
    <property type="protein sequence ID" value="OBART10G06160.1"/>
    <property type="gene ID" value="OBART10G06160"/>
</dbReference>
<organism evidence="2">
    <name type="scientific">Oryza barthii</name>
    <dbReference type="NCBI Taxonomy" id="65489"/>
    <lineage>
        <taxon>Eukaryota</taxon>
        <taxon>Viridiplantae</taxon>
        <taxon>Streptophyta</taxon>
        <taxon>Embryophyta</taxon>
        <taxon>Tracheophyta</taxon>
        <taxon>Spermatophyta</taxon>
        <taxon>Magnoliopsida</taxon>
        <taxon>Liliopsida</taxon>
        <taxon>Poales</taxon>
        <taxon>Poaceae</taxon>
        <taxon>BOP clade</taxon>
        <taxon>Oryzoideae</taxon>
        <taxon>Oryzeae</taxon>
        <taxon>Oryzinae</taxon>
        <taxon>Oryza</taxon>
    </lineage>
</organism>
<evidence type="ECO:0000313" key="3">
    <source>
        <dbReference type="Proteomes" id="UP000026960"/>
    </source>
</evidence>
<reference evidence="2" key="2">
    <citation type="submission" date="2015-03" db="UniProtKB">
        <authorList>
            <consortium name="EnsemblPlants"/>
        </authorList>
    </citation>
    <scope>IDENTIFICATION</scope>
</reference>